<organism evidence="5 6">
    <name type="scientific">Roseofilum reptotaenium AO1-A</name>
    <dbReference type="NCBI Taxonomy" id="1925591"/>
    <lineage>
        <taxon>Bacteria</taxon>
        <taxon>Bacillati</taxon>
        <taxon>Cyanobacteriota</taxon>
        <taxon>Cyanophyceae</taxon>
        <taxon>Desertifilales</taxon>
        <taxon>Desertifilaceae</taxon>
        <taxon>Roseofilum</taxon>
    </lineage>
</organism>
<dbReference type="GO" id="GO:0022857">
    <property type="term" value="F:transmembrane transporter activity"/>
    <property type="evidence" value="ECO:0007669"/>
    <property type="project" value="InterPro"/>
</dbReference>
<dbReference type="InterPro" id="IPR000595">
    <property type="entry name" value="cNMP-bd_dom"/>
</dbReference>
<keyword evidence="2" id="KW-0605">Phycobilisome</keyword>
<evidence type="ECO:0000313" key="6">
    <source>
        <dbReference type="Proteomes" id="UP000183940"/>
    </source>
</evidence>
<feature type="transmembrane region" description="Helical" evidence="3">
    <location>
        <begin position="20"/>
        <end position="44"/>
    </location>
</feature>
<dbReference type="PANTHER" id="PTHR24567">
    <property type="entry name" value="CRP FAMILY TRANSCRIPTIONAL REGULATORY PROTEIN"/>
    <property type="match status" value="1"/>
</dbReference>
<feature type="transmembrane region" description="Helical" evidence="3">
    <location>
        <begin position="84"/>
        <end position="103"/>
    </location>
</feature>
<dbReference type="InterPro" id="IPR011701">
    <property type="entry name" value="MFS"/>
</dbReference>
<evidence type="ECO:0000256" key="3">
    <source>
        <dbReference type="SAM" id="Phobius"/>
    </source>
</evidence>
<keyword evidence="3" id="KW-0812">Transmembrane</keyword>
<dbReference type="InterPro" id="IPR011989">
    <property type="entry name" value="ARM-like"/>
</dbReference>
<dbReference type="EMBL" id="MLAW01000001">
    <property type="protein sequence ID" value="OJJ27529.1"/>
    <property type="molecule type" value="Genomic_DNA"/>
</dbReference>
<dbReference type="Pfam" id="PF07690">
    <property type="entry name" value="MFS_1"/>
    <property type="match status" value="1"/>
</dbReference>
<feature type="transmembrane region" description="Helical" evidence="3">
    <location>
        <begin position="233"/>
        <end position="252"/>
    </location>
</feature>
<keyword evidence="3" id="KW-0472">Membrane</keyword>
<feature type="transmembrane region" description="Helical" evidence="3">
    <location>
        <begin position="309"/>
        <end position="332"/>
    </location>
</feature>
<gene>
    <name evidence="5" type="ORF">BI308_00750</name>
</gene>
<dbReference type="SUPFAM" id="SSF103473">
    <property type="entry name" value="MFS general substrate transporter"/>
    <property type="match status" value="1"/>
</dbReference>
<feature type="domain" description="Cyclic nucleotide-binding" evidence="4">
    <location>
        <begin position="924"/>
        <end position="1026"/>
    </location>
</feature>
<dbReference type="Gene3D" id="2.60.120.10">
    <property type="entry name" value="Jelly Rolls"/>
    <property type="match status" value="1"/>
</dbReference>
<comment type="caution">
    <text evidence="5">The sequence shown here is derived from an EMBL/GenBank/DDBJ whole genome shotgun (WGS) entry which is preliminary data.</text>
</comment>
<dbReference type="InterPro" id="IPR050397">
    <property type="entry name" value="Env_Response_Regulators"/>
</dbReference>
<name>A0A1L9QY10_9CYAN</name>
<sequence>MFLSRLKKHLGLSEDQLKRLGAFLLLALTLVGTQGLASLLARSLFLANAGADKLPLLYTLTPICIIIISGFFSQVIGRFSHKRLLQLLLLGSALFMSGLRILGWLDYGLYILFIFYIFSEVVSVLVIKIGFWNLVADYFTTLELKRYTSYLNLASSLGYLLANTIAGIALQVIEPSVLVIALPGLYGLAIAEMVYIEIDQNDIEVNELQQQPQKHVETLKDSLRQFPQLISRYPILLFLTANTFLLLLVRLLGEYQYSAIYADSLDNAQQLASFLALMAALLSLLEFGLSSLVTPWLIQKMGVRRMNLIYPLTTLASFVGLFLAPGLGSAVFTNINQRSLNYGMAEAVRLLNYNAVPPRILGRFRVLSEGLFSPIGQVLGGLILLSAQHLGSLTTTTLLGMGLSVIHSGVGYFTGRSYLDSLMTMVTEGLVNLDGVKTGWVTLPSSYQEEVKNMLTSGDLQTQLLGLQLATRLPNPSQVLPEVKTLFSHTHPELRQGVVTFLSQIPSQDQHFCTRNLLDSTDQLARAIALELLILCQEPVPEPERSQFWAMGDAEIRALITLAELQTSKTSLPTNLEAWALELPSHSQQNLIHIIARSCNPDLLILLEPLIRHAPLEIQQQGLRYLTTLECHNTPQIRELVASQLGHSDPQMRATAIEILGKAPEENLFPYLAQALMDCHPHVREQAALALAHAGEKALHWVESYLESPHSEVVDAAISTLGYMGTPRAEDRLYEYLAPELHQFSRSWEWLQQLPADRPQWKLLAIAIDDYQKRVLERVFHSLSTLGCSATLDALKQVIHSHNLRDRANAVETIASLRYRRFVQPLLPFLETWASGQSLEQEINADAQWMKTQGYKLILECLASQDRWLELGAMVALVDIPRTLIKTPDPLVQDVAKTLFPAGGLICHQNPTLQRIYILTRVNLFRYFCLDELLLINQELIEEHFAPQEAIVAEGSLRHHLYILTSGTAQIVKSVGGRQKILATLSSGDYFGEAQLFNQNPAWVDVIAETDCTLLKLESDRFLDLVYQKPDMILEICKRFSAFLKQSLEETEVTLESPVLS</sequence>
<keyword evidence="6" id="KW-1185">Reference proteome</keyword>
<dbReference type="CDD" id="cd00038">
    <property type="entry name" value="CAP_ED"/>
    <property type="match status" value="1"/>
</dbReference>
<dbReference type="InterPro" id="IPR016024">
    <property type="entry name" value="ARM-type_fold"/>
</dbReference>
<dbReference type="Proteomes" id="UP000183940">
    <property type="component" value="Unassembled WGS sequence"/>
</dbReference>
<dbReference type="SUPFAM" id="SSF51206">
    <property type="entry name" value="cAMP-binding domain-like"/>
    <property type="match status" value="1"/>
</dbReference>
<dbReference type="SMART" id="SM00100">
    <property type="entry name" value="cNMP"/>
    <property type="match status" value="1"/>
</dbReference>
<dbReference type="GO" id="GO:0030089">
    <property type="term" value="C:phycobilisome"/>
    <property type="evidence" value="ECO:0007669"/>
    <property type="project" value="UniProtKB-KW"/>
</dbReference>
<feature type="transmembrane region" description="Helical" evidence="3">
    <location>
        <begin position="272"/>
        <end position="297"/>
    </location>
</feature>
<dbReference type="InterPro" id="IPR036259">
    <property type="entry name" value="MFS_trans_sf"/>
</dbReference>
<protein>
    <recommendedName>
        <fullName evidence="4">Cyclic nucleotide-binding domain-containing protein</fullName>
    </recommendedName>
</protein>
<dbReference type="Pfam" id="PF13646">
    <property type="entry name" value="HEAT_2"/>
    <property type="match status" value="1"/>
</dbReference>
<reference evidence="5" key="1">
    <citation type="submission" date="2016-10" db="EMBL/GenBank/DDBJ databases">
        <title>CRISPR-Cas defence system in Roseofilum reptotaenium: evidence of a bacteriophage-cyanobacterium arms race in the coral black band disease.</title>
        <authorList>
            <person name="Buerger P."/>
            <person name="Wood-Charlson E.M."/>
            <person name="Weynberg K.D."/>
            <person name="Willis B."/>
            <person name="Van Oppen M.J."/>
        </authorList>
    </citation>
    <scope>NUCLEOTIDE SEQUENCE [LARGE SCALE GENOMIC DNA]</scope>
    <source>
        <strain evidence="5">AO1-A</strain>
    </source>
</reference>
<evidence type="ECO:0000256" key="1">
    <source>
        <dbReference type="ARBA" id="ARBA00022549"/>
    </source>
</evidence>
<dbReference type="AlphaFoldDB" id="A0A1L9QY10"/>
<dbReference type="Pfam" id="PF00027">
    <property type="entry name" value="cNMP_binding"/>
    <property type="match status" value="1"/>
</dbReference>
<dbReference type="PROSITE" id="PS50042">
    <property type="entry name" value="CNMP_BINDING_3"/>
    <property type="match status" value="1"/>
</dbReference>
<proteinExistence type="predicted"/>
<feature type="transmembrane region" description="Helical" evidence="3">
    <location>
        <begin position="176"/>
        <end position="196"/>
    </location>
</feature>
<evidence type="ECO:0000259" key="4">
    <source>
        <dbReference type="PROSITE" id="PS50042"/>
    </source>
</evidence>
<dbReference type="Gene3D" id="1.20.1250.20">
    <property type="entry name" value="MFS general substrate transporter like domains"/>
    <property type="match status" value="1"/>
</dbReference>
<keyword evidence="1" id="KW-0042">Antenna complex</keyword>
<evidence type="ECO:0000256" key="2">
    <source>
        <dbReference type="ARBA" id="ARBA00022738"/>
    </source>
</evidence>
<feature type="transmembrane region" description="Helical" evidence="3">
    <location>
        <begin position="109"/>
        <end position="135"/>
    </location>
</feature>
<dbReference type="InterPro" id="IPR014710">
    <property type="entry name" value="RmlC-like_jellyroll"/>
</dbReference>
<dbReference type="PANTHER" id="PTHR24567:SF26">
    <property type="entry name" value="REGULATORY PROTEIN YEIL"/>
    <property type="match status" value="1"/>
</dbReference>
<dbReference type="SUPFAM" id="SSF48371">
    <property type="entry name" value="ARM repeat"/>
    <property type="match status" value="1"/>
</dbReference>
<dbReference type="GO" id="GO:0003700">
    <property type="term" value="F:DNA-binding transcription factor activity"/>
    <property type="evidence" value="ECO:0007669"/>
    <property type="project" value="TreeGrafter"/>
</dbReference>
<feature type="transmembrane region" description="Helical" evidence="3">
    <location>
        <begin position="147"/>
        <end position="170"/>
    </location>
</feature>
<dbReference type="GO" id="GO:0005829">
    <property type="term" value="C:cytosol"/>
    <property type="evidence" value="ECO:0007669"/>
    <property type="project" value="TreeGrafter"/>
</dbReference>
<keyword evidence="3" id="KW-1133">Transmembrane helix</keyword>
<dbReference type="STRING" id="1925591.BI308_00750"/>
<dbReference type="InterPro" id="IPR018490">
    <property type="entry name" value="cNMP-bd_dom_sf"/>
</dbReference>
<feature type="transmembrane region" description="Helical" evidence="3">
    <location>
        <begin position="56"/>
        <end position="77"/>
    </location>
</feature>
<evidence type="ECO:0000313" key="5">
    <source>
        <dbReference type="EMBL" id="OJJ27529.1"/>
    </source>
</evidence>
<accession>A0A1L9QY10</accession>
<dbReference type="Gene3D" id="1.25.10.10">
    <property type="entry name" value="Leucine-rich Repeat Variant"/>
    <property type="match status" value="1"/>
</dbReference>